<dbReference type="AlphaFoldDB" id="A0A087TP77"/>
<dbReference type="OrthoDB" id="1708389at2759"/>
<dbReference type="Proteomes" id="UP000054359">
    <property type="component" value="Unassembled WGS sequence"/>
</dbReference>
<dbReference type="EMBL" id="KK116127">
    <property type="protein sequence ID" value="KFM66916.1"/>
    <property type="molecule type" value="Genomic_DNA"/>
</dbReference>
<evidence type="ECO:0000313" key="2">
    <source>
        <dbReference type="Proteomes" id="UP000054359"/>
    </source>
</evidence>
<reference evidence="1 2" key="1">
    <citation type="submission" date="2013-11" db="EMBL/GenBank/DDBJ databases">
        <title>Genome sequencing of Stegodyphus mimosarum.</title>
        <authorList>
            <person name="Bechsgaard J."/>
        </authorList>
    </citation>
    <scope>NUCLEOTIDE SEQUENCE [LARGE SCALE GENOMIC DNA]</scope>
</reference>
<accession>A0A087TP77</accession>
<evidence type="ECO:0000313" key="1">
    <source>
        <dbReference type="EMBL" id="KFM66916.1"/>
    </source>
</evidence>
<protein>
    <submittedName>
        <fullName evidence="1">Uncharacterized protein</fullName>
    </submittedName>
</protein>
<organism evidence="1 2">
    <name type="scientific">Stegodyphus mimosarum</name>
    <name type="common">African social velvet spider</name>
    <dbReference type="NCBI Taxonomy" id="407821"/>
    <lineage>
        <taxon>Eukaryota</taxon>
        <taxon>Metazoa</taxon>
        <taxon>Ecdysozoa</taxon>
        <taxon>Arthropoda</taxon>
        <taxon>Chelicerata</taxon>
        <taxon>Arachnida</taxon>
        <taxon>Araneae</taxon>
        <taxon>Araneomorphae</taxon>
        <taxon>Entelegynae</taxon>
        <taxon>Eresoidea</taxon>
        <taxon>Eresidae</taxon>
        <taxon>Stegodyphus</taxon>
    </lineage>
</organism>
<feature type="non-terminal residue" evidence="1">
    <location>
        <position position="1"/>
    </location>
</feature>
<gene>
    <name evidence="1" type="ORF">X975_03550</name>
</gene>
<name>A0A087TP77_STEMI</name>
<keyword evidence="2" id="KW-1185">Reference proteome</keyword>
<proteinExistence type="predicted"/>
<sequence length="48" mass="5459">SSPNVTRKQEHEEGDMGVSDKFQLVLHVARKVQNQLGHMANCLEKIKK</sequence>
<feature type="non-terminal residue" evidence="1">
    <location>
        <position position="48"/>
    </location>
</feature>